<dbReference type="InterPro" id="IPR027417">
    <property type="entry name" value="P-loop_NTPase"/>
</dbReference>
<dbReference type="Proteomes" id="UP001523219">
    <property type="component" value="Unassembled WGS sequence"/>
</dbReference>
<dbReference type="SUPFAM" id="SSF52540">
    <property type="entry name" value="P-loop containing nucleoside triphosphate hydrolases"/>
    <property type="match status" value="1"/>
</dbReference>
<dbReference type="RefSeq" id="WP_252428300.1">
    <property type="nucleotide sequence ID" value="NZ_JAMWMR010000037.1"/>
</dbReference>
<evidence type="ECO:0000313" key="2">
    <source>
        <dbReference type="EMBL" id="MCN9244513.1"/>
    </source>
</evidence>
<protein>
    <submittedName>
        <fullName evidence="2">NACHT domain-containing protein</fullName>
    </submittedName>
</protein>
<evidence type="ECO:0000313" key="3">
    <source>
        <dbReference type="Proteomes" id="UP001523219"/>
    </source>
</evidence>
<proteinExistence type="predicted"/>
<dbReference type="Pfam" id="PF05729">
    <property type="entry name" value="NACHT"/>
    <property type="match status" value="1"/>
</dbReference>
<dbReference type="Gene3D" id="3.40.50.300">
    <property type="entry name" value="P-loop containing nucleotide triphosphate hydrolases"/>
    <property type="match status" value="1"/>
</dbReference>
<dbReference type="EMBL" id="JAMWMR010000037">
    <property type="protein sequence ID" value="MCN9244513.1"/>
    <property type="molecule type" value="Genomic_DNA"/>
</dbReference>
<sequence length="1191" mass="127934">MSRAGQAGEVGSVFRCELAAHLAVHGLRGRPVSGLDVPAGVWPVRLDFETSDPTDDIRVTFSDGRRAYVSAKRKIDRGRPLEETLTGWVGQAPTLGPDDLLVIAGEELVGPVKNLDQALRRHRAGLRMETGDESRALALLTDRLPARVRGLVLDRARVLHLPGSTGPAPHRDLLAALMDLVVADAQGHRAVSALADFFHRQAGEALGSSAENWVAALTASGVTVLPDQGGPMAMRLASRRNAVDTYRSRLTAEAGRIDLSLLADDLSPLVVDDLVGGLRIDGEGERTSSPLLRRLRRWRRMLIVGQPGSGKSVAVREIAAHCASHADAPVPIPVSLPRLLKGQPGRLTIDGLVDDAVAGTVPDADRAPLASYLMEEVDRGCALVLCDGLDECGARAPWVAQQLEEILTSLHPSCGFVATTRANAQGAAARLGLPRVKLAPPRDLGPTVDSVLVACAEARIPRPDRAAFLAKRRAWIEVAKEEHAHLLEVPLLATLLALVCANAPDADLPKGRAALLHRAVEQSVHRWEQARLRGTLAPARPWAPSLTTGMLLDGFVTLGRLLNGEATPPAGRALESLTGMLRDPLRWAMPPAAASEVAEHVLRFWDEHVAVFVVNSAGELTTRSKVFTEIATAMWARSCGAEELRDWLHHALAHTDSDGVIALAAGLDPRMTEALLDVGETQREATLMVADLAARGVVTLSDNEMERVLGQLTDGVLGALAGEPVLPRGPGKPPKFFPALWDKTRNTGPWPFVEAACLLALPSASRRQRADLVELSELDGTAEAIARTLCALTDARTDVSPLSEAEIDALRAVLALPMPQDPEMVQKGRRRWEMVRGGPLTPGLEQVALGAAEHLGELPDNAGERVFALARHTPGRVAERIYAALARAGFDTRRRWGNIAAGLRDWASSSLDDRTALLSDLASLYGPCSESMDGGFWSLTALGDLLSATGYSDSPASEIGRAFAHDSADERRAWLDATADAYGIDKAAVAAQARHLQRITVPDSLLDEWLVASTPPLVEPSPLPDLGQVLTDAQQTALLTCLEADSSWIAWSAANVLINLERGRVPWDGQELFERDMIHWPRHRAALFYAVAVMTSSDRRPSLLARAASSESADHRLAARMLISAEPSLDSSGSIVEALRRDADLSVRPKDAHQATPAPTHWSCDHCRTIQALDTEDCPGCDEGVRPRPEG</sequence>
<feature type="domain" description="NACHT" evidence="1">
    <location>
        <begin position="299"/>
        <end position="429"/>
    </location>
</feature>
<gene>
    <name evidence="2" type="ORF">NGF19_27650</name>
</gene>
<name>A0ABT0ZLQ6_9ACTN</name>
<keyword evidence="3" id="KW-1185">Reference proteome</keyword>
<accession>A0ABT0ZLQ6</accession>
<comment type="caution">
    <text evidence="2">The sequence shown here is derived from an EMBL/GenBank/DDBJ whole genome shotgun (WGS) entry which is preliminary data.</text>
</comment>
<reference evidence="2 3" key="1">
    <citation type="submission" date="2022-05" db="EMBL/GenBank/DDBJ databases">
        <title>Streptomyces sp. nov. RY43-2 isolated from soil of a peat swamp forest.</title>
        <authorList>
            <person name="Kanchanasin P."/>
            <person name="Tanasupawat S."/>
            <person name="Phongsopitanun W."/>
        </authorList>
    </citation>
    <scope>NUCLEOTIDE SEQUENCE [LARGE SCALE GENOMIC DNA]</scope>
    <source>
        <strain evidence="2 3">RY43-2</strain>
    </source>
</reference>
<organism evidence="2 3">
    <name type="scientific">Streptomyces macrolidinus</name>
    <dbReference type="NCBI Taxonomy" id="2952607"/>
    <lineage>
        <taxon>Bacteria</taxon>
        <taxon>Bacillati</taxon>
        <taxon>Actinomycetota</taxon>
        <taxon>Actinomycetes</taxon>
        <taxon>Kitasatosporales</taxon>
        <taxon>Streptomycetaceae</taxon>
        <taxon>Streptomyces</taxon>
    </lineage>
</organism>
<evidence type="ECO:0000259" key="1">
    <source>
        <dbReference type="Pfam" id="PF05729"/>
    </source>
</evidence>
<dbReference type="InterPro" id="IPR007111">
    <property type="entry name" value="NACHT_NTPase"/>
</dbReference>